<dbReference type="Gene3D" id="1.10.730.20">
    <property type="match status" value="1"/>
</dbReference>
<evidence type="ECO:0000256" key="1">
    <source>
        <dbReference type="ARBA" id="ARBA00005594"/>
    </source>
</evidence>
<sequence>MATGPDNHAFAETLLLPETPFTLRPTKENTARLQTRTTSELYQWQRGNLRGPEFILHDGPPYANGDLHMGHAMNKILKDIITRFHVSRGSPVQYVPGWDCHGLPIENKALQELGADSKQPTKLLCAKWKAQKAQFQRLGIMADWSAETTYRTIDHSYQMRQLHIFRQMVNNNLIFRRYRPVHYSPSSHSALAEAELIYKDDHVSHSVYVSFVVRHTQHDLLKAFVAEGLRLLVWTTTPWTLSANMAIAVNPAMVYVVARPTSQSDSPSSFLVVAKDLLPTLTNVIGEVTVVLELAGTDLLGTSYAPIFSKLSPEMPLDFLQVVSGDHVTDSSGTGLVHCAPAHGAEDYLSLQGLLSRQEMICHVGAAGEFTKDVVQTVGDVGKTLIGESVLDNGSRKIVELLKEVGALVKIQRIKHRYPYDWRTNQPIIMTATSQWFTNLDEIKKDALTALERVSFYPSTSRARLTSFIDLRSEWCISRQRAWGVPIPALHHIPTDTAILTADTLEHILNVLDTKGIEHWWEGPVTDFIPASLLESYRDDAPAEKVWRKGNDTMDVWFDSGTAWSMLSTRDDKPHADLCLEGSDQHRGWFQSQLLTAVASAPPQQRQQTPYATLITHGMVLDQTGKKMSKSLGNVISPMSIIDGGLNKKTEPAYGADVLRYWIGSVDYWNDTFLGPVVIKQAAEGVRRLRNSARFILGNMVDSDRRQTFDRVPQAEMGLVERYVMSELYVLEKTALDAYSQYNFAKVTTALNNFATNTLSSLYFDISKDVLYANGLDSHERRAISTVLEHILTTMTHVMAPIVPHLAEEIHEEYYKAETSLFRNGWESLNPSWHDAKATEEMGLLLKLRSATFSALEQAREDKKIKGSLEADIELLLPELEEESPFLQLLRREENFLKTLFITSNATLIDEGSLGASSPAWLYVSTTSIPGMEEEELAIRSQIGGHVFALQ</sequence>
<dbReference type="GO" id="GO:0005524">
    <property type="term" value="F:ATP binding"/>
    <property type="evidence" value="ECO:0007669"/>
    <property type="project" value="UniProtKB-KW"/>
</dbReference>
<evidence type="ECO:0000256" key="8">
    <source>
        <dbReference type="ARBA" id="ARBA00032665"/>
    </source>
</evidence>
<dbReference type="GO" id="GO:0006428">
    <property type="term" value="P:isoleucyl-tRNA aminoacylation"/>
    <property type="evidence" value="ECO:0007669"/>
    <property type="project" value="InterPro"/>
</dbReference>
<dbReference type="InterPro" id="IPR002300">
    <property type="entry name" value="aa-tRNA-synth_Ia"/>
</dbReference>
<evidence type="ECO:0000259" key="10">
    <source>
        <dbReference type="Pfam" id="PF00133"/>
    </source>
</evidence>
<dbReference type="GO" id="GO:0005739">
    <property type="term" value="C:mitochondrion"/>
    <property type="evidence" value="ECO:0007669"/>
    <property type="project" value="TreeGrafter"/>
</dbReference>
<keyword evidence="4 9" id="KW-0547">Nucleotide-binding</keyword>
<dbReference type="OrthoDB" id="10264412at2759"/>
<dbReference type="PANTHER" id="PTHR42765">
    <property type="entry name" value="SOLEUCYL-TRNA SYNTHETASE"/>
    <property type="match status" value="1"/>
</dbReference>
<feature type="domain" description="Aminoacyl-tRNA synthetase class Ia" evidence="10">
    <location>
        <begin position="48"/>
        <end position="671"/>
    </location>
</feature>
<accession>A0A8H6S0P2</accession>
<dbReference type="InterPro" id="IPR009080">
    <property type="entry name" value="tRNAsynth_Ia_anticodon-bd"/>
</dbReference>
<dbReference type="RefSeq" id="XP_037213615.1">
    <property type="nucleotide sequence ID" value="XM_037370059.1"/>
</dbReference>
<evidence type="ECO:0000256" key="2">
    <source>
        <dbReference type="ARBA" id="ARBA00013165"/>
    </source>
</evidence>
<dbReference type="InterPro" id="IPR009008">
    <property type="entry name" value="Val/Leu/Ile-tRNA-synth_edit"/>
</dbReference>
<dbReference type="AlphaFoldDB" id="A0A8H6S0P2"/>
<dbReference type="CDD" id="cd07960">
    <property type="entry name" value="Anticodon_Ia_Ile_BEm"/>
    <property type="match status" value="1"/>
</dbReference>
<dbReference type="InterPro" id="IPR001412">
    <property type="entry name" value="aa-tRNA-synth_I_CS"/>
</dbReference>
<dbReference type="PRINTS" id="PR00984">
    <property type="entry name" value="TRNASYNTHILE"/>
</dbReference>
<dbReference type="PROSITE" id="PS00178">
    <property type="entry name" value="AA_TRNA_LIGASE_I"/>
    <property type="match status" value="1"/>
</dbReference>
<evidence type="ECO:0000256" key="5">
    <source>
        <dbReference type="ARBA" id="ARBA00022840"/>
    </source>
</evidence>
<keyword evidence="13" id="KW-1185">Reference proteome</keyword>
<keyword evidence="7 9" id="KW-0030">Aminoacyl-tRNA synthetase</keyword>
<dbReference type="EMBL" id="JACAZF010000016">
    <property type="protein sequence ID" value="KAF7289886.1"/>
    <property type="molecule type" value="Genomic_DNA"/>
</dbReference>
<proteinExistence type="inferred from homology"/>
<keyword evidence="5 9" id="KW-0067">ATP-binding</keyword>
<dbReference type="SUPFAM" id="SSF50677">
    <property type="entry name" value="ValRS/IleRS/LeuRS editing domain"/>
    <property type="match status" value="1"/>
</dbReference>
<dbReference type="GO" id="GO:0032543">
    <property type="term" value="P:mitochondrial translation"/>
    <property type="evidence" value="ECO:0007669"/>
    <property type="project" value="TreeGrafter"/>
</dbReference>
<evidence type="ECO:0000313" key="12">
    <source>
        <dbReference type="EMBL" id="KAF7289886.1"/>
    </source>
</evidence>
<comment type="caution">
    <text evidence="12">The sequence shown here is derived from an EMBL/GenBank/DDBJ whole genome shotgun (WGS) entry which is preliminary data.</text>
</comment>
<evidence type="ECO:0000256" key="4">
    <source>
        <dbReference type="ARBA" id="ARBA00022741"/>
    </source>
</evidence>
<dbReference type="GO" id="GO:0004822">
    <property type="term" value="F:isoleucine-tRNA ligase activity"/>
    <property type="evidence" value="ECO:0007669"/>
    <property type="project" value="UniProtKB-EC"/>
</dbReference>
<dbReference type="InterPro" id="IPR050081">
    <property type="entry name" value="Ile-tRNA_ligase"/>
</dbReference>
<dbReference type="InterPro" id="IPR033708">
    <property type="entry name" value="Anticodon_Ile_BEm"/>
</dbReference>
<dbReference type="Pfam" id="PF08264">
    <property type="entry name" value="Anticodon_1"/>
    <property type="match status" value="1"/>
</dbReference>
<evidence type="ECO:0000256" key="3">
    <source>
        <dbReference type="ARBA" id="ARBA00022598"/>
    </source>
</evidence>
<dbReference type="SUPFAM" id="SSF47323">
    <property type="entry name" value="Anticodon-binding domain of a subclass of class I aminoacyl-tRNA synthetases"/>
    <property type="match status" value="1"/>
</dbReference>
<organism evidence="12 13">
    <name type="scientific">Mycena indigotica</name>
    <dbReference type="NCBI Taxonomy" id="2126181"/>
    <lineage>
        <taxon>Eukaryota</taxon>
        <taxon>Fungi</taxon>
        <taxon>Dikarya</taxon>
        <taxon>Basidiomycota</taxon>
        <taxon>Agaricomycotina</taxon>
        <taxon>Agaricomycetes</taxon>
        <taxon>Agaricomycetidae</taxon>
        <taxon>Agaricales</taxon>
        <taxon>Marasmiineae</taxon>
        <taxon>Mycenaceae</taxon>
        <taxon>Mycena</taxon>
    </lineage>
</organism>
<dbReference type="GeneID" id="59352575"/>
<dbReference type="Pfam" id="PF00133">
    <property type="entry name" value="tRNA-synt_1"/>
    <property type="match status" value="1"/>
</dbReference>
<dbReference type="InterPro" id="IPR013155">
    <property type="entry name" value="M/V/L/I-tRNA-synth_anticd-bd"/>
</dbReference>
<dbReference type="SUPFAM" id="SSF52374">
    <property type="entry name" value="Nucleotidylyl transferase"/>
    <property type="match status" value="1"/>
</dbReference>
<dbReference type="PANTHER" id="PTHR42765:SF1">
    <property type="entry name" value="ISOLEUCINE--TRNA LIGASE, MITOCHONDRIAL"/>
    <property type="match status" value="1"/>
</dbReference>
<comment type="similarity">
    <text evidence="1 9">Belongs to the class-I aminoacyl-tRNA synthetase family.</text>
</comment>
<evidence type="ECO:0000256" key="9">
    <source>
        <dbReference type="RuleBase" id="RU363035"/>
    </source>
</evidence>
<protein>
    <recommendedName>
        <fullName evidence="2">isoleucine--tRNA ligase</fullName>
        <ecNumber evidence="2">6.1.1.5</ecNumber>
    </recommendedName>
    <alternativeName>
        <fullName evidence="8">Isoleucyl-tRNA synthetase</fullName>
    </alternativeName>
</protein>
<keyword evidence="6 9" id="KW-0648">Protein biosynthesis</keyword>
<dbReference type="GO" id="GO:0002161">
    <property type="term" value="F:aminoacyl-tRNA deacylase activity"/>
    <property type="evidence" value="ECO:0007669"/>
    <property type="project" value="InterPro"/>
</dbReference>
<name>A0A8H6S0P2_9AGAR</name>
<keyword evidence="3 9" id="KW-0436">Ligase</keyword>
<evidence type="ECO:0000256" key="6">
    <source>
        <dbReference type="ARBA" id="ARBA00022917"/>
    </source>
</evidence>
<evidence type="ECO:0000313" key="13">
    <source>
        <dbReference type="Proteomes" id="UP000636479"/>
    </source>
</evidence>
<reference evidence="12" key="1">
    <citation type="submission" date="2020-05" db="EMBL/GenBank/DDBJ databases">
        <title>Mycena genomes resolve the evolution of fungal bioluminescence.</title>
        <authorList>
            <person name="Tsai I.J."/>
        </authorList>
    </citation>
    <scope>NUCLEOTIDE SEQUENCE</scope>
    <source>
        <strain evidence="12">171206Taipei</strain>
    </source>
</reference>
<feature type="domain" description="Methionyl/Valyl/Leucyl/Isoleucyl-tRNA synthetase anticodon-binding" evidence="11">
    <location>
        <begin position="721"/>
        <end position="874"/>
    </location>
</feature>
<dbReference type="GO" id="GO:0000049">
    <property type="term" value="F:tRNA binding"/>
    <property type="evidence" value="ECO:0007669"/>
    <property type="project" value="InterPro"/>
</dbReference>
<evidence type="ECO:0000256" key="7">
    <source>
        <dbReference type="ARBA" id="ARBA00023146"/>
    </source>
</evidence>
<dbReference type="Proteomes" id="UP000636479">
    <property type="component" value="Unassembled WGS sequence"/>
</dbReference>
<dbReference type="NCBIfam" id="TIGR00392">
    <property type="entry name" value="ileS"/>
    <property type="match status" value="1"/>
</dbReference>
<dbReference type="EC" id="6.1.1.5" evidence="2"/>
<dbReference type="Gene3D" id="3.40.50.620">
    <property type="entry name" value="HUPs"/>
    <property type="match status" value="2"/>
</dbReference>
<gene>
    <name evidence="12" type="ORF">MIND_01363300</name>
</gene>
<dbReference type="InterPro" id="IPR002301">
    <property type="entry name" value="Ile-tRNA-ligase"/>
</dbReference>
<dbReference type="InterPro" id="IPR014729">
    <property type="entry name" value="Rossmann-like_a/b/a_fold"/>
</dbReference>
<dbReference type="Gene3D" id="3.90.740.10">
    <property type="entry name" value="Valyl/Leucyl/Isoleucyl-tRNA synthetase, editing domain"/>
    <property type="match status" value="1"/>
</dbReference>
<evidence type="ECO:0000259" key="11">
    <source>
        <dbReference type="Pfam" id="PF08264"/>
    </source>
</evidence>